<comment type="function">
    <text evidence="4">Part of the outer membrane protein assembly complex, which is involved in assembly and insertion of beta-barrel proteins into the outer membrane.</text>
</comment>
<dbReference type="Gene3D" id="3.30.1450.10">
    <property type="match status" value="1"/>
</dbReference>
<evidence type="ECO:0000313" key="9">
    <source>
        <dbReference type="Proteomes" id="UP000273643"/>
    </source>
</evidence>
<protein>
    <recommendedName>
        <fullName evidence="4">Outer membrane protein assembly factor BamE</fullName>
    </recommendedName>
</protein>
<dbReference type="InterPro" id="IPR037873">
    <property type="entry name" value="BamE-like"/>
</dbReference>
<keyword evidence="1 4" id="KW-0732">Signal</keyword>
<dbReference type="InterPro" id="IPR007450">
    <property type="entry name" value="BamE_dom"/>
</dbReference>
<evidence type="ECO:0000259" key="7">
    <source>
        <dbReference type="Pfam" id="PF04355"/>
    </source>
</evidence>
<keyword evidence="4" id="KW-0449">Lipoprotein</keyword>
<keyword evidence="2 4" id="KW-0472">Membrane</keyword>
<dbReference type="GO" id="GO:0051205">
    <property type="term" value="P:protein insertion into membrane"/>
    <property type="evidence" value="ECO:0007669"/>
    <property type="project" value="UniProtKB-UniRule"/>
</dbReference>
<keyword evidence="3 4" id="KW-0998">Cell outer membrane</keyword>
<reference evidence="8 9" key="1">
    <citation type="submission" date="2018-11" db="EMBL/GenBank/DDBJ databases">
        <title>Genomic Encyclopedia of Type Strains, Phase IV (KMG-IV): sequencing the most valuable type-strain genomes for metagenomic binning, comparative biology and taxonomic classification.</title>
        <authorList>
            <person name="Goeker M."/>
        </authorList>
    </citation>
    <scope>NUCLEOTIDE SEQUENCE [LARGE SCALE GENOMIC DNA]</scope>
    <source>
        <strain evidence="8 9">DSM 16974</strain>
    </source>
</reference>
<dbReference type="Proteomes" id="UP000273643">
    <property type="component" value="Unassembled WGS sequence"/>
</dbReference>
<sequence>MKIASKLSLVAVLFASLTGCSYFQFPGVHKIYVQQGHIITQEMIDQLETGMTKRQVRFVLGTPLLEDGFNQDRWDYHYSLSRGDENLRERHLTVYFENDQMTRYEGSAVRPEESSDEDETPLVPTNIEGDPLPTPGEDVNDDTEATPLPTNTM</sequence>
<gene>
    <name evidence="4" type="primary">bamE</name>
    <name evidence="8" type="ORF">EDC38_1761</name>
</gene>
<keyword evidence="9" id="KW-1185">Reference proteome</keyword>
<feature type="domain" description="Outer membrane protein assembly factor BamE" evidence="7">
    <location>
        <begin position="36"/>
        <end position="105"/>
    </location>
</feature>
<name>A0A3N1NZ86_9GAMM</name>
<evidence type="ECO:0000256" key="1">
    <source>
        <dbReference type="ARBA" id="ARBA00022729"/>
    </source>
</evidence>
<evidence type="ECO:0000256" key="5">
    <source>
        <dbReference type="SAM" id="MobiDB-lite"/>
    </source>
</evidence>
<dbReference type="PANTHER" id="PTHR37482">
    <property type="entry name" value="OUTER MEMBRANE PROTEIN ASSEMBLY FACTOR BAME"/>
    <property type="match status" value="1"/>
</dbReference>
<feature type="region of interest" description="Disordered" evidence="5">
    <location>
        <begin position="103"/>
        <end position="153"/>
    </location>
</feature>
<feature type="signal peptide" evidence="6">
    <location>
        <begin position="1"/>
        <end position="23"/>
    </location>
</feature>
<comment type="caution">
    <text evidence="8">The sequence shown here is derived from an EMBL/GenBank/DDBJ whole genome shotgun (WGS) entry which is preliminary data.</text>
</comment>
<comment type="similarity">
    <text evidence="4">Belongs to the BamE family.</text>
</comment>
<evidence type="ECO:0000256" key="3">
    <source>
        <dbReference type="ARBA" id="ARBA00023237"/>
    </source>
</evidence>
<dbReference type="RefSeq" id="WP_024461129.1">
    <property type="nucleotide sequence ID" value="NZ_RJUK01000001.1"/>
</dbReference>
<organism evidence="8 9">
    <name type="scientific">Marinimicrobium koreense</name>
    <dbReference type="NCBI Taxonomy" id="306545"/>
    <lineage>
        <taxon>Bacteria</taxon>
        <taxon>Pseudomonadati</taxon>
        <taxon>Pseudomonadota</taxon>
        <taxon>Gammaproteobacteria</taxon>
        <taxon>Cellvibrionales</taxon>
        <taxon>Cellvibrionaceae</taxon>
        <taxon>Marinimicrobium</taxon>
    </lineage>
</organism>
<dbReference type="GO" id="GO:0043165">
    <property type="term" value="P:Gram-negative-bacterium-type cell outer membrane assembly"/>
    <property type="evidence" value="ECO:0007669"/>
    <property type="project" value="UniProtKB-UniRule"/>
</dbReference>
<feature type="chain" id="PRO_5018342496" description="Outer membrane protein assembly factor BamE" evidence="6">
    <location>
        <begin position="24"/>
        <end position="153"/>
    </location>
</feature>
<dbReference type="PANTHER" id="PTHR37482:SF1">
    <property type="entry name" value="OUTER MEMBRANE PROTEIN ASSEMBLY FACTOR BAME"/>
    <property type="match status" value="1"/>
</dbReference>
<evidence type="ECO:0000256" key="2">
    <source>
        <dbReference type="ARBA" id="ARBA00023136"/>
    </source>
</evidence>
<dbReference type="HAMAP" id="MF_00925">
    <property type="entry name" value="OM_assembly_BamE"/>
    <property type="match status" value="1"/>
</dbReference>
<dbReference type="GO" id="GO:1990063">
    <property type="term" value="C:Bam protein complex"/>
    <property type="evidence" value="ECO:0007669"/>
    <property type="project" value="TreeGrafter"/>
</dbReference>
<dbReference type="InterPro" id="IPR026592">
    <property type="entry name" value="BamE"/>
</dbReference>
<dbReference type="Pfam" id="PF04355">
    <property type="entry name" value="BamE"/>
    <property type="match status" value="1"/>
</dbReference>
<proteinExistence type="inferred from homology"/>
<evidence type="ECO:0000256" key="6">
    <source>
        <dbReference type="SAM" id="SignalP"/>
    </source>
</evidence>
<dbReference type="GO" id="GO:0030674">
    <property type="term" value="F:protein-macromolecule adaptor activity"/>
    <property type="evidence" value="ECO:0007669"/>
    <property type="project" value="TreeGrafter"/>
</dbReference>
<dbReference type="AlphaFoldDB" id="A0A3N1NZ86"/>
<comment type="subunit">
    <text evidence="4">Part of the Bam complex.</text>
</comment>
<dbReference type="OrthoDB" id="9808250at2"/>
<accession>A0A3N1NZ86</accession>
<comment type="subcellular location">
    <subcellularLocation>
        <location evidence="4">Cell outer membrane</location>
        <topology evidence="4">Lipid-anchor</topology>
    </subcellularLocation>
</comment>
<evidence type="ECO:0000256" key="4">
    <source>
        <dbReference type="HAMAP-Rule" id="MF_00925"/>
    </source>
</evidence>
<keyword evidence="4" id="KW-0564">Palmitate</keyword>
<dbReference type="PROSITE" id="PS51257">
    <property type="entry name" value="PROKAR_LIPOPROTEIN"/>
    <property type="match status" value="1"/>
</dbReference>
<dbReference type="EMBL" id="RJUK01000001">
    <property type="protein sequence ID" value="ROQ21139.1"/>
    <property type="molecule type" value="Genomic_DNA"/>
</dbReference>
<evidence type="ECO:0000313" key="8">
    <source>
        <dbReference type="EMBL" id="ROQ21139.1"/>
    </source>
</evidence>